<accession>W7YAP9</accession>
<dbReference type="STRING" id="869213.GCA_000517085_01074"/>
<dbReference type="GO" id="GO:0004519">
    <property type="term" value="F:endonuclease activity"/>
    <property type="evidence" value="ECO:0007669"/>
    <property type="project" value="InterPro"/>
</dbReference>
<dbReference type="RefSeq" id="WP_052522297.1">
    <property type="nucleotide sequence ID" value="NZ_BAMD01000051.1"/>
</dbReference>
<dbReference type="EMBL" id="BAMD01000051">
    <property type="protein sequence ID" value="GAF04653.1"/>
    <property type="molecule type" value="Genomic_DNA"/>
</dbReference>
<dbReference type="Pfam" id="PF04471">
    <property type="entry name" value="Mrr_cat"/>
    <property type="match status" value="1"/>
</dbReference>
<keyword evidence="3" id="KW-1185">Reference proteome</keyword>
<dbReference type="OrthoDB" id="2960996at2"/>
<reference evidence="2 3" key="1">
    <citation type="journal article" date="2014" name="Genome Announc.">
        <title>Draft Genome Sequence of Cytophaga fermentans JCM 21142T, a Facultative Anaerobe Isolated from Marine Mud.</title>
        <authorList>
            <person name="Starns D."/>
            <person name="Oshima K."/>
            <person name="Suda W."/>
            <person name="Iino T."/>
            <person name="Yuki M."/>
            <person name="Inoue J."/>
            <person name="Kitamura K."/>
            <person name="Iida T."/>
            <person name="Darby A."/>
            <person name="Hattori M."/>
            <person name="Ohkuma M."/>
        </authorList>
    </citation>
    <scope>NUCLEOTIDE SEQUENCE [LARGE SCALE GENOMIC DNA]</scope>
    <source>
        <strain evidence="2 3">JCM 21142</strain>
    </source>
</reference>
<gene>
    <name evidence="2" type="ORF">JCM21142_93366</name>
</gene>
<dbReference type="InterPro" id="IPR007560">
    <property type="entry name" value="Restrct_endonuc_IV_Mrr"/>
</dbReference>
<proteinExistence type="predicted"/>
<dbReference type="eggNOG" id="COG1787">
    <property type="taxonomic scope" value="Bacteria"/>
</dbReference>
<name>W7YAP9_9BACT</name>
<dbReference type="AlphaFoldDB" id="W7YAP9"/>
<evidence type="ECO:0000313" key="3">
    <source>
        <dbReference type="Proteomes" id="UP000019402"/>
    </source>
</evidence>
<evidence type="ECO:0000313" key="2">
    <source>
        <dbReference type="EMBL" id="GAF04653.1"/>
    </source>
</evidence>
<dbReference type="GO" id="GO:0003677">
    <property type="term" value="F:DNA binding"/>
    <property type="evidence" value="ECO:0007669"/>
    <property type="project" value="InterPro"/>
</dbReference>
<comment type="caution">
    <text evidence="2">The sequence shown here is derived from an EMBL/GenBank/DDBJ whole genome shotgun (WGS) entry which is preliminary data.</text>
</comment>
<dbReference type="Proteomes" id="UP000019402">
    <property type="component" value="Unassembled WGS sequence"/>
</dbReference>
<feature type="domain" description="Restriction endonuclease type IV Mrr" evidence="1">
    <location>
        <begin position="19"/>
        <end position="82"/>
    </location>
</feature>
<sequence length="387" mass="45038">MMIDFREIPQANKSNGGQDRFEQFACDFLETIGFKIIRRPDRGPDGKKDLIVSDTRTGVSGETTIKWLVSCKHFAHSDNSVKDTDEPDIYDRVLKHNCQGFLGFYSTLPSSTLSDKLYALRDRIEGTTYDSTRIERELLSCNQKERLLASYFPDSNDKYRQSIYIDKSNQKDENNKLTLTMTEEDVFQITKTAIIILEIEKIREEYFEASWDDKKNVLNKLYRFPDHSNERIASAIFDFLEDVAHLTSVKIPSDIAGSIHSLVLTLFPSSYNNDTKKRIENGKKCVYIGYILAYDAFIHLNNLKIAEYGLSILKFVYREGKRKNMQELNDYVLEQYQELEQTLDRPERNDLVNAKELVRIFKDDLETKDLIFPELPNHLLQLTIKND</sequence>
<organism evidence="2 3">
    <name type="scientific">Saccharicrinis fermentans DSM 9555 = JCM 21142</name>
    <dbReference type="NCBI Taxonomy" id="869213"/>
    <lineage>
        <taxon>Bacteria</taxon>
        <taxon>Pseudomonadati</taxon>
        <taxon>Bacteroidota</taxon>
        <taxon>Bacteroidia</taxon>
        <taxon>Marinilabiliales</taxon>
        <taxon>Marinilabiliaceae</taxon>
        <taxon>Saccharicrinis</taxon>
    </lineage>
</organism>
<evidence type="ECO:0000259" key="1">
    <source>
        <dbReference type="Pfam" id="PF04471"/>
    </source>
</evidence>
<protein>
    <recommendedName>
        <fullName evidence="1">Restriction endonuclease type IV Mrr domain-containing protein</fullName>
    </recommendedName>
</protein>
<dbReference type="GO" id="GO:0009307">
    <property type="term" value="P:DNA restriction-modification system"/>
    <property type="evidence" value="ECO:0007669"/>
    <property type="project" value="InterPro"/>
</dbReference>